<keyword evidence="2" id="KW-1185">Reference proteome</keyword>
<accession>A0A553WJP6</accession>
<organism evidence="1 2">
    <name type="scientific">Sphingorhabdus contaminans</name>
    <dbReference type="NCBI Taxonomy" id="1343899"/>
    <lineage>
        <taxon>Bacteria</taxon>
        <taxon>Pseudomonadati</taxon>
        <taxon>Pseudomonadota</taxon>
        <taxon>Alphaproteobacteria</taxon>
        <taxon>Sphingomonadales</taxon>
        <taxon>Sphingomonadaceae</taxon>
        <taxon>Sphingorhabdus</taxon>
    </lineage>
</organism>
<evidence type="ECO:0000313" key="1">
    <source>
        <dbReference type="EMBL" id="TSB04947.1"/>
    </source>
</evidence>
<dbReference type="RefSeq" id="WP_143775862.1">
    <property type="nucleotide sequence ID" value="NZ_VKKU01000001.1"/>
</dbReference>
<proteinExistence type="predicted"/>
<dbReference type="AlphaFoldDB" id="A0A553WJP6"/>
<protein>
    <submittedName>
        <fullName evidence="1">Uncharacterized protein</fullName>
    </submittedName>
</protein>
<dbReference type="EMBL" id="VKKU01000001">
    <property type="protein sequence ID" value="TSB04947.1"/>
    <property type="molecule type" value="Genomic_DNA"/>
</dbReference>
<gene>
    <name evidence="1" type="ORF">FOM92_06030</name>
</gene>
<reference evidence="1 2" key="1">
    <citation type="submission" date="2019-07" db="EMBL/GenBank/DDBJ databases">
        <authorList>
            <person name="Park M."/>
        </authorList>
    </citation>
    <scope>NUCLEOTIDE SEQUENCE [LARGE SCALE GENOMIC DNA]</scope>
    <source>
        <strain evidence="1 2">KCTC32445</strain>
    </source>
</reference>
<comment type="caution">
    <text evidence="1">The sequence shown here is derived from an EMBL/GenBank/DDBJ whole genome shotgun (WGS) entry which is preliminary data.</text>
</comment>
<dbReference type="Proteomes" id="UP000320160">
    <property type="component" value="Unassembled WGS sequence"/>
</dbReference>
<name>A0A553WJP6_9SPHN</name>
<sequence length="199" mass="21672">MHLNTNSAAFDFCQLAGTNQQMLSENWAADGDYDGDGSLNSIDNEDNRTIVANGLTARAPRSDADGYDLEKFALTYQPGSEISKFGYSIQSKKLPCVIRSDTIIRRMRHFMGSVKSLAMPDMAVPCALATLNELTGICNAAPNVAPIMEHALIKPLVDLNIAKLICSRQPFAIAYAKHLTALLRGKFQNIRQPAILKGG</sequence>
<evidence type="ECO:0000313" key="2">
    <source>
        <dbReference type="Proteomes" id="UP000320160"/>
    </source>
</evidence>